<feature type="region of interest" description="Disordered" evidence="1">
    <location>
        <begin position="124"/>
        <end position="144"/>
    </location>
</feature>
<dbReference type="AlphaFoldDB" id="A0A1Z5IZ06"/>
<comment type="caution">
    <text evidence="2">The sequence shown here is derived from an EMBL/GenBank/DDBJ whole genome shotgun (WGS) entry which is preliminary data.</text>
</comment>
<reference evidence="2 3" key="1">
    <citation type="submission" date="2015-11" db="EMBL/GenBank/DDBJ databases">
        <title>Draft genome sequences of new species of the genus Lactobacillus isolated from orchardgrass silage.</title>
        <authorList>
            <person name="Tohno M."/>
            <person name="Tanizawa Y."/>
            <person name="Arita M."/>
        </authorList>
    </citation>
    <scope>NUCLEOTIDE SEQUENCE [LARGE SCALE GENOMIC DNA]</scope>
    <source>
        <strain evidence="2 3">IWT25</strain>
    </source>
</reference>
<sequence length="144" mass="17222">MTEWNAETYKAFMQQNHLVESRAVKSFIREAAKQMRWVKIYSDYMASDPNPVTLSFMDKADKDRQEAIKMALWVATEEKKQGWKFLENGQEYVNNLMLKYQGDLTKCTKEERLTEQFIDELDQQSRRQNKQVSKRLSRKKERIA</sequence>
<dbReference type="RefSeq" id="WP_089121926.1">
    <property type="nucleotide sequence ID" value="NZ_BCMI01000032.1"/>
</dbReference>
<dbReference type="EMBL" id="BCMI01000032">
    <property type="protein sequence ID" value="GAX07024.1"/>
    <property type="molecule type" value="Genomic_DNA"/>
</dbReference>
<organism evidence="2 3">
    <name type="scientific">Secundilactobacillus pentosiphilus</name>
    <dbReference type="NCBI Taxonomy" id="1714682"/>
    <lineage>
        <taxon>Bacteria</taxon>
        <taxon>Bacillati</taxon>
        <taxon>Bacillota</taxon>
        <taxon>Bacilli</taxon>
        <taxon>Lactobacillales</taxon>
        <taxon>Lactobacillaceae</taxon>
        <taxon>Secundilactobacillus</taxon>
    </lineage>
</organism>
<accession>A0A1Z5IZ06</accession>
<name>A0A1Z5IZ06_9LACO</name>
<protein>
    <submittedName>
        <fullName evidence="2">Uncharacterized protein</fullName>
    </submittedName>
</protein>
<evidence type="ECO:0000313" key="2">
    <source>
        <dbReference type="EMBL" id="GAX07024.1"/>
    </source>
</evidence>
<dbReference type="Proteomes" id="UP000198414">
    <property type="component" value="Unassembled WGS sequence"/>
</dbReference>
<evidence type="ECO:0000313" key="3">
    <source>
        <dbReference type="Proteomes" id="UP000198414"/>
    </source>
</evidence>
<evidence type="ECO:0000256" key="1">
    <source>
        <dbReference type="SAM" id="MobiDB-lite"/>
    </source>
</evidence>
<gene>
    <name evidence="2" type="ORF">IWT25_02372</name>
</gene>
<feature type="compositionally biased region" description="Basic residues" evidence="1">
    <location>
        <begin position="127"/>
        <end position="144"/>
    </location>
</feature>
<proteinExistence type="predicted"/>
<dbReference type="OrthoDB" id="2326663at2"/>